<dbReference type="GO" id="GO:0000272">
    <property type="term" value="P:polysaccharide catabolic process"/>
    <property type="evidence" value="ECO:0007669"/>
    <property type="project" value="UniProtKB-KW"/>
</dbReference>
<accession>A0A8J1UHV7</accession>
<keyword evidence="7" id="KW-1185">Reference proteome</keyword>
<evidence type="ECO:0000256" key="3">
    <source>
        <dbReference type="ARBA" id="ARBA00022801"/>
    </source>
</evidence>
<keyword evidence="5" id="KW-0624">Polysaccharide degradation</keyword>
<evidence type="ECO:0000256" key="2">
    <source>
        <dbReference type="ARBA" id="ARBA00022737"/>
    </source>
</evidence>
<keyword evidence="4" id="KW-0119">Carbohydrate metabolism</keyword>
<evidence type="ECO:0000256" key="4">
    <source>
        <dbReference type="ARBA" id="ARBA00023277"/>
    </source>
</evidence>
<dbReference type="InterPro" id="IPR003305">
    <property type="entry name" value="CenC_carb-bd"/>
</dbReference>
<dbReference type="InterPro" id="IPR044846">
    <property type="entry name" value="GH10"/>
</dbReference>
<dbReference type="OrthoDB" id="3055998at2759"/>
<dbReference type="PANTHER" id="PTHR31490">
    <property type="entry name" value="GLYCOSYL HYDROLASE"/>
    <property type="match status" value="1"/>
</dbReference>
<protein>
    <submittedName>
        <fullName evidence="6">Uncharacterized protein</fullName>
    </submittedName>
</protein>
<evidence type="ECO:0000256" key="5">
    <source>
        <dbReference type="ARBA" id="ARBA00023326"/>
    </source>
</evidence>
<keyword evidence="3" id="KW-0378">Hydrolase</keyword>
<dbReference type="Proteomes" id="UP000749559">
    <property type="component" value="Unassembled WGS sequence"/>
</dbReference>
<comment type="similarity">
    <text evidence="1">Belongs to the glycosyl hydrolase 10 (cellulase F) family.</text>
</comment>
<sequence>MFRLAFIIGVCQAVLGSYTLGPELLTNPNFDSDFSGSGWYCNNCNLERSTDAVSGTHSANVTNRAANWAGIAQSVNVKQNTAYYFESSMKLLNDESNMWASTEVMLHVTHTNGTQIHRIMGRNPHFRSAQGWMKLGGDAMVSDMPVQEARIYVQVAYGAINYLLDNTTMREIVLNENWVEEANTRIEQIRKRDVNMRVQVNNVLIEPTDIVVEVRQTTHQFGFGSSVYADRISGSTTTDQRYQDFFYQNFNWGTIENALKWRQMEWNYGEINYARPENAINAMLAQNVSLRGHCVYWGVEQFTPNWIRNMTGEEVRAEVTRRANGVVDRFRGRLHHWDVNNENLHGKFFEEKTGNADIMADMFREVRDLDPACKLFINDYLVVNEGWLTTALANQARELQAAGFEVYIGAQGHFGLRDGRFDPAWVQRRLDSLAAPGVPLWITELDCEDPDFNVRADKYEAALRAFFSHPSVEGIIIWGFWDGAHFRPGSSLVDGEDFTINAAGLRWQQLIQQEWRTQQDYQLYLYDETINFRGFHGDYDVIVLDNGVEIQRQSFTLNKDSGTLSVNVNIE</sequence>
<dbReference type="GO" id="GO:0031176">
    <property type="term" value="F:endo-1,4-beta-xylanase activity"/>
    <property type="evidence" value="ECO:0007669"/>
    <property type="project" value="UniProtKB-ARBA"/>
</dbReference>
<dbReference type="SUPFAM" id="SSF51445">
    <property type="entry name" value="(Trans)glycosidases"/>
    <property type="match status" value="1"/>
</dbReference>
<dbReference type="Gene3D" id="2.60.120.260">
    <property type="entry name" value="Galactose-binding domain-like"/>
    <property type="match status" value="1"/>
</dbReference>
<evidence type="ECO:0000256" key="1">
    <source>
        <dbReference type="ARBA" id="ARBA00007495"/>
    </source>
</evidence>
<proteinExistence type="inferred from homology"/>
<evidence type="ECO:0000313" key="7">
    <source>
        <dbReference type="Proteomes" id="UP000749559"/>
    </source>
</evidence>
<dbReference type="InterPro" id="IPR008979">
    <property type="entry name" value="Galactose-bd-like_sf"/>
</dbReference>
<dbReference type="SMART" id="SM00633">
    <property type="entry name" value="Glyco_10"/>
    <property type="match status" value="1"/>
</dbReference>
<dbReference type="AlphaFoldDB" id="A0A8J1UHV7"/>
<comment type="caution">
    <text evidence="6">The sequence shown here is derived from an EMBL/GenBank/DDBJ whole genome shotgun (WGS) entry which is preliminary data.</text>
</comment>
<dbReference type="PANTHER" id="PTHR31490:SF1">
    <property type="entry name" value="ENDO-1,4-BETA-XYLANASE 1"/>
    <property type="match status" value="1"/>
</dbReference>
<dbReference type="Gene3D" id="3.20.20.80">
    <property type="entry name" value="Glycosidases"/>
    <property type="match status" value="1"/>
</dbReference>
<dbReference type="PROSITE" id="PS51760">
    <property type="entry name" value="GH10_2"/>
    <property type="match status" value="1"/>
</dbReference>
<organism evidence="6 7">
    <name type="scientific">Owenia fusiformis</name>
    <name type="common">Polychaete worm</name>
    <dbReference type="NCBI Taxonomy" id="6347"/>
    <lineage>
        <taxon>Eukaryota</taxon>
        <taxon>Metazoa</taxon>
        <taxon>Spiralia</taxon>
        <taxon>Lophotrochozoa</taxon>
        <taxon>Annelida</taxon>
        <taxon>Polychaeta</taxon>
        <taxon>Sedentaria</taxon>
        <taxon>Canalipalpata</taxon>
        <taxon>Sabellida</taxon>
        <taxon>Oweniida</taxon>
        <taxon>Oweniidae</taxon>
        <taxon>Owenia</taxon>
    </lineage>
</organism>
<name>A0A8J1UHV7_OWEFU</name>
<evidence type="ECO:0000313" key="6">
    <source>
        <dbReference type="EMBL" id="CAH1788446.1"/>
    </source>
</evidence>
<dbReference type="Pfam" id="PF00331">
    <property type="entry name" value="Glyco_hydro_10"/>
    <property type="match status" value="1"/>
</dbReference>
<dbReference type="Pfam" id="PF02018">
    <property type="entry name" value="CBM_4_9"/>
    <property type="match status" value="1"/>
</dbReference>
<dbReference type="InterPro" id="IPR017853">
    <property type="entry name" value="GH"/>
</dbReference>
<dbReference type="EMBL" id="CAIIXF020000007">
    <property type="protein sequence ID" value="CAH1788446.1"/>
    <property type="molecule type" value="Genomic_DNA"/>
</dbReference>
<reference evidence="6" key="1">
    <citation type="submission" date="2022-03" db="EMBL/GenBank/DDBJ databases">
        <authorList>
            <person name="Martin C."/>
        </authorList>
    </citation>
    <scope>NUCLEOTIDE SEQUENCE</scope>
</reference>
<keyword evidence="2" id="KW-0677">Repeat</keyword>
<dbReference type="SUPFAM" id="SSF49785">
    <property type="entry name" value="Galactose-binding domain-like"/>
    <property type="match status" value="1"/>
</dbReference>
<gene>
    <name evidence="6" type="ORF">OFUS_LOCUS13979</name>
</gene>
<dbReference type="InterPro" id="IPR001000">
    <property type="entry name" value="GH10_dom"/>
</dbReference>